<dbReference type="AlphaFoldDB" id="M5RVG0"/>
<evidence type="ECO:0000313" key="2">
    <source>
        <dbReference type="Proteomes" id="UP000011996"/>
    </source>
</evidence>
<gene>
    <name evidence="1" type="ORF">RESH_06230</name>
</gene>
<dbReference type="Proteomes" id="UP000011996">
    <property type="component" value="Unassembled WGS sequence"/>
</dbReference>
<name>M5RVG0_9BACT</name>
<proteinExistence type="predicted"/>
<sequence length="121" mass="13209">MHSLDPVPSDRDRNGPFHGWKDLGYVELSDSAQRTELLDAFDAGIADSDGSAAACFDPRHGLRASYDGKTYDVVICFECMQTIWFVDDVRMPGFLISGSPQTVFDAVLTDASIPLAPSVNH</sequence>
<dbReference type="PATRIC" id="fig|1263868.3.peg.6760"/>
<dbReference type="EMBL" id="ANOF01000205">
    <property type="protein sequence ID" value="EMI23191.1"/>
    <property type="molecule type" value="Genomic_DNA"/>
</dbReference>
<evidence type="ECO:0000313" key="1">
    <source>
        <dbReference type="EMBL" id="EMI23191.1"/>
    </source>
</evidence>
<comment type="caution">
    <text evidence="1">The sequence shown here is derived from an EMBL/GenBank/DDBJ whole genome shotgun (WGS) entry which is preliminary data.</text>
</comment>
<organism evidence="1 2">
    <name type="scientific">Rhodopirellula europaea SH398</name>
    <dbReference type="NCBI Taxonomy" id="1263868"/>
    <lineage>
        <taxon>Bacteria</taxon>
        <taxon>Pseudomonadati</taxon>
        <taxon>Planctomycetota</taxon>
        <taxon>Planctomycetia</taxon>
        <taxon>Pirellulales</taxon>
        <taxon>Pirellulaceae</taxon>
        <taxon>Rhodopirellula</taxon>
    </lineage>
</organism>
<protein>
    <submittedName>
        <fullName evidence="1">Uncharacterized protein</fullName>
    </submittedName>
</protein>
<reference evidence="1 2" key="1">
    <citation type="journal article" date="2013" name="Mar. Genomics">
        <title>Expression of sulfatases in Rhodopirellula baltica and the diversity of sulfatases in the genus Rhodopirellula.</title>
        <authorList>
            <person name="Wegner C.E."/>
            <person name="Richter-Heitmann T."/>
            <person name="Klindworth A."/>
            <person name="Klockow C."/>
            <person name="Richter M."/>
            <person name="Achstetter T."/>
            <person name="Glockner F.O."/>
            <person name="Harder J."/>
        </authorList>
    </citation>
    <scope>NUCLEOTIDE SEQUENCE [LARGE SCALE GENOMIC DNA]</scope>
    <source>
        <strain evidence="1 2">SH398</strain>
    </source>
</reference>
<accession>M5RVG0</accession>